<comment type="caution">
    <text evidence="1">The sequence shown here is derived from an EMBL/GenBank/DDBJ whole genome shotgun (WGS) entry which is preliminary data.</text>
</comment>
<dbReference type="RefSeq" id="WP_014106085.1">
    <property type="nucleotide sequence ID" value="NZ_QYAZ01000001.1"/>
</dbReference>
<gene>
    <name evidence="1" type="ORF">D3W54_08485</name>
</gene>
<organism evidence="1 2">
    <name type="scientific">Komagataeibacter medellinensis</name>
    <dbReference type="NCBI Taxonomy" id="1177712"/>
    <lineage>
        <taxon>Bacteria</taxon>
        <taxon>Pseudomonadati</taxon>
        <taxon>Pseudomonadota</taxon>
        <taxon>Alphaproteobacteria</taxon>
        <taxon>Acetobacterales</taxon>
        <taxon>Acetobacteraceae</taxon>
        <taxon>Komagataeibacter</taxon>
    </lineage>
</organism>
<sequence length="72" mass="8008">MWNEPYLESCCRSALHRLKLSGQAGRPVAVPDAPCLRRLEGMGLASGGTTNRYTLTEQGRARHRTEILKQPT</sequence>
<keyword evidence="2" id="KW-1185">Reference proteome</keyword>
<protein>
    <recommendedName>
        <fullName evidence="3">Transposase</fullName>
    </recommendedName>
</protein>
<proteinExistence type="predicted"/>
<evidence type="ECO:0000313" key="1">
    <source>
        <dbReference type="EMBL" id="KAB8124234.1"/>
    </source>
</evidence>
<evidence type="ECO:0000313" key="2">
    <source>
        <dbReference type="Proteomes" id="UP000427842"/>
    </source>
</evidence>
<accession>A0ABQ6VVM1</accession>
<evidence type="ECO:0008006" key="3">
    <source>
        <dbReference type="Google" id="ProtNLM"/>
    </source>
</evidence>
<name>A0ABQ6VVM1_9PROT</name>
<dbReference type="Proteomes" id="UP000427842">
    <property type="component" value="Unassembled WGS sequence"/>
</dbReference>
<dbReference type="EMBL" id="QYAZ01000001">
    <property type="protein sequence ID" value="KAB8124234.1"/>
    <property type="molecule type" value="Genomic_DNA"/>
</dbReference>
<reference evidence="1 2" key="1">
    <citation type="submission" date="2018-09" db="EMBL/GenBank/DDBJ databases">
        <title>Genome sequence and characterization of the bcs clusters for the production of nanocellulose from the low pH resistant strain Komagataeibacter medellinensis ID13488.</title>
        <authorList>
            <person name="Hernandez-Arriaga A.M."/>
            <person name="Del Cerro C."/>
            <person name="Urbina L."/>
            <person name="Eceiza A."/>
            <person name="Retegi A."/>
            <person name="Prieto M.A."/>
        </authorList>
    </citation>
    <scope>NUCLEOTIDE SEQUENCE [LARGE SCALE GENOMIC DNA]</scope>
    <source>
        <strain evidence="1 2">ID13488</strain>
    </source>
</reference>